<proteinExistence type="predicted"/>
<organism evidence="4 5">
    <name type="scientific">Streptomyces dysideae</name>
    <dbReference type="NCBI Taxonomy" id="909626"/>
    <lineage>
        <taxon>Bacteria</taxon>
        <taxon>Bacillati</taxon>
        <taxon>Actinomycetota</taxon>
        <taxon>Actinomycetes</taxon>
        <taxon>Kitasatosporales</taxon>
        <taxon>Streptomycetaceae</taxon>
        <taxon>Streptomyces</taxon>
    </lineage>
</organism>
<accession>A0A117RYM0</accession>
<keyword evidence="2" id="KW-0597">Phosphoprotein</keyword>
<dbReference type="PANTHER" id="PTHR43775">
    <property type="entry name" value="FATTY ACID SYNTHASE"/>
    <property type="match status" value="1"/>
</dbReference>
<dbReference type="GO" id="GO:0004312">
    <property type="term" value="F:fatty acid synthase activity"/>
    <property type="evidence" value="ECO:0007669"/>
    <property type="project" value="TreeGrafter"/>
</dbReference>
<protein>
    <recommendedName>
        <fullName evidence="3">Ketoreductase domain-containing protein</fullName>
    </recommendedName>
</protein>
<dbReference type="InterPro" id="IPR036291">
    <property type="entry name" value="NAD(P)-bd_dom_sf"/>
</dbReference>
<dbReference type="AlphaFoldDB" id="A0A117RYM0"/>
<dbReference type="InterPro" id="IPR050091">
    <property type="entry name" value="PKS_NRPS_Biosynth_Enz"/>
</dbReference>
<dbReference type="SMART" id="SM00822">
    <property type="entry name" value="PKS_KR"/>
    <property type="match status" value="1"/>
</dbReference>
<evidence type="ECO:0000256" key="2">
    <source>
        <dbReference type="ARBA" id="ARBA00022553"/>
    </source>
</evidence>
<sequence length="425" mass="44409">MDDIAAHLHVQGTPVHLGPAEPRSWTLLGEHLRMAAALRDAAPAPAAPAVAVVLGKVHDHRADQALLDGLALRRSRSWPLLLLHQGAGGASLLRAATLEEPGPPIAAVELTGAARAPAVRRVAHAVLDPAFAWPDPPGRRRELQLGADGLARFHQWQPTTLPTGAVPRGPALVTGGLGGLGLRAAATLAAAGVTDITLLDVRTDGELPYGDGEILRRLRAHVPRLRVLTTDVTRRADVTRVLSGCRPAILIHCSGLVAGGSVSTSTADGLAALRAPKAAGLSHILSGVRRESLRVLVSFGSITAHRTHRMMGGYALANEILRRQTLAAATQLPECAVVVAEWSLWSGAGQAHRMGVIAGAARQGMPPVPLRSGMAALRRLLAWPRGPQHAAAVLLTPAADPDFPLHHGADRLKALIPAGVPISEK</sequence>
<dbReference type="SUPFAM" id="SSF51735">
    <property type="entry name" value="NAD(P)-binding Rossmann-fold domains"/>
    <property type="match status" value="1"/>
</dbReference>
<comment type="caution">
    <text evidence="4">The sequence shown here is derived from an EMBL/GenBank/DDBJ whole genome shotgun (WGS) entry which is preliminary data.</text>
</comment>
<dbReference type="Proteomes" id="UP000053260">
    <property type="component" value="Unassembled WGS sequence"/>
</dbReference>
<dbReference type="PANTHER" id="PTHR43775:SF37">
    <property type="entry name" value="SI:DKEY-61P9.11"/>
    <property type="match status" value="1"/>
</dbReference>
<evidence type="ECO:0000313" key="4">
    <source>
        <dbReference type="EMBL" id="KUO16457.1"/>
    </source>
</evidence>
<dbReference type="GO" id="GO:0006633">
    <property type="term" value="P:fatty acid biosynthetic process"/>
    <property type="evidence" value="ECO:0007669"/>
    <property type="project" value="TreeGrafter"/>
</dbReference>
<keyword evidence="5" id="KW-1185">Reference proteome</keyword>
<dbReference type="OrthoDB" id="4339175at2"/>
<feature type="domain" description="Ketoreductase" evidence="3">
    <location>
        <begin position="169"/>
        <end position="348"/>
    </location>
</feature>
<dbReference type="RefSeq" id="WP_067029953.1">
    <property type="nucleotide sequence ID" value="NZ_KQ949105.1"/>
</dbReference>
<dbReference type="STRING" id="909626.AQJ91_35710"/>
<evidence type="ECO:0000256" key="1">
    <source>
        <dbReference type="ARBA" id="ARBA00022450"/>
    </source>
</evidence>
<keyword evidence="1" id="KW-0596">Phosphopantetheine</keyword>
<reference evidence="4 5" key="1">
    <citation type="submission" date="2015-10" db="EMBL/GenBank/DDBJ databases">
        <title>Draft genome sequence of Streptomyces sp. RV15, isolated from a marine sponge.</title>
        <authorList>
            <person name="Ruckert C."/>
            <person name="Abdelmohsen U.R."/>
            <person name="Winkler A."/>
            <person name="Hentschel U."/>
            <person name="Kalinowski J."/>
            <person name="Kampfer P."/>
            <person name="Glaeser S."/>
        </authorList>
    </citation>
    <scope>NUCLEOTIDE SEQUENCE [LARGE SCALE GENOMIC DNA]</scope>
    <source>
        <strain evidence="4 5">RV15</strain>
    </source>
</reference>
<gene>
    <name evidence="4" type="ORF">AQJ91_35710</name>
</gene>
<name>A0A117RYM0_9ACTN</name>
<dbReference type="InterPro" id="IPR057326">
    <property type="entry name" value="KR_dom"/>
</dbReference>
<evidence type="ECO:0000313" key="5">
    <source>
        <dbReference type="Proteomes" id="UP000053260"/>
    </source>
</evidence>
<dbReference type="Gene3D" id="3.40.50.720">
    <property type="entry name" value="NAD(P)-binding Rossmann-like Domain"/>
    <property type="match status" value="1"/>
</dbReference>
<dbReference type="Pfam" id="PF08659">
    <property type="entry name" value="KR"/>
    <property type="match status" value="1"/>
</dbReference>
<evidence type="ECO:0000259" key="3">
    <source>
        <dbReference type="SMART" id="SM00822"/>
    </source>
</evidence>
<dbReference type="InterPro" id="IPR013968">
    <property type="entry name" value="PKS_KR"/>
</dbReference>
<dbReference type="EMBL" id="LMXB01000087">
    <property type="protein sequence ID" value="KUO16457.1"/>
    <property type="molecule type" value="Genomic_DNA"/>
</dbReference>